<dbReference type="GO" id="GO:0005524">
    <property type="term" value="F:ATP binding"/>
    <property type="evidence" value="ECO:0007669"/>
    <property type="project" value="UniProtKB-UniRule"/>
</dbReference>
<gene>
    <name evidence="2" type="ORF">C2G38_1527429</name>
</gene>
<proteinExistence type="predicted"/>
<comment type="caution">
    <text evidence="2">The sequence shown here is derived from an EMBL/GenBank/DDBJ whole genome shotgun (WGS) entry which is preliminary data.</text>
</comment>
<keyword evidence="1" id="KW-0547">Nucleotide-binding</keyword>
<name>A0A397V1E0_9GLOM</name>
<organism evidence="2 3">
    <name type="scientific">Gigaspora rosea</name>
    <dbReference type="NCBI Taxonomy" id="44941"/>
    <lineage>
        <taxon>Eukaryota</taxon>
        <taxon>Fungi</taxon>
        <taxon>Fungi incertae sedis</taxon>
        <taxon>Mucoromycota</taxon>
        <taxon>Glomeromycotina</taxon>
        <taxon>Glomeromycetes</taxon>
        <taxon>Diversisporales</taxon>
        <taxon>Gigasporaceae</taxon>
        <taxon>Gigaspora</taxon>
    </lineage>
</organism>
<accession>A0A397V1E0</accession>
<feature type="binding site" evidence="1">
    <location>
        <position position="60"/>
    </location>
    <ligand>
        <name>ATP</name>
        <dbReference type="ChEBI" id="CHEBI:30616"/>
    </ligand>
</feature>
<dbReference type="InterPro" id="IPR017441">
    <property type="entry name" value="Protein_kinase_ATP_BS"/>
</dbReference>
<evidence type="ECO:0008006" key="4">
    <source>
        <dbReference type="Google" id="ProtNLM"/>
    </source>
</evidence>
<keyword evidence="1" id="KW-0067">ATP-binding</keyword>
<keyword evidence="3" id="KW-1185">Reference proteome</keyword>
<evidence type="ECO:0000313" key="2">
    <source>
        <dbReference type="EMBL" id="RIB16225.1"/>
    </source>
</evidence>
<protein>
    <recommendedName>
        <fullName evidence="4">Protein kinase domain-containing protein</fullName>
    </recommendedName>
</protein>
<dbReference type="SUPFAM" id="SSF56112">
    <property type="entry name" value="Protein kinase-like (PK-like)"/>
    <property type="match status" value="1"/>
</dbReference>
<dbReference type="PROSITE" id="PS00107">
    <property type="entry name" value="PROTEIN_KINASE_ATP"/>
    <property type="match status" value="1"/>
</dbReference>
<dbReference type="EMBL" id="QKWP01000692">
    <property type="protein sequence ID" value="RIB16225.1"/>
    <property type="molecule type" value="Genomic_DNA"/>
</dbReference>
<evidence type="ECO:0000256" key="1">
    <source>
        <dbReference type="PROSITE-ProRule" id="PRU10141"/>
    </source>
</evidence>
<evidence type="ECO:0000313" key="3">
    <source>
        <dbReference type="Proteomes" id="UP000266673"/>
    </source>
</evidence>
<dbReference type="Gene3D" id="1.10.510.10">
    <property type="entry name" value="Transferase(Phosphotransferase) domain 1"/>
    <property type="match status" value="1"/>
</dbReference>
<sequence>MNVDECIKEYGDIIEWIPFHRLVDIQIIGKGRFGSVFSATWLGGKRNNTKQCTSFIVALKTLPGSQRNFLREFRNYMKLRSMCRELEVYGLTRTLMTSI</sequence>
<dbReference type="AlphaFoldDB" id="A0A397V1E0"/>
<dbReference type="Proteomes" id="UP000266673">
    <property type="component" value="Unassembled WGS sequence"/>
</dbReference>
<reference evidence="2 3" key="1">
    <citation type="submission" date="2018-06" db="EMBL/GenBank/DDBJ databases">
        <title>Comparative genomics reveals the genomic features of Rhizophagus irregularis, R. cerebriforme, R. diaphanum and Gigaspora rosea, and their symbiotic lifestyle signature.</title>
        <authorList>
            <person name="Morin E."/>
            <person name="San Clemente H."/>
            <person name="Chen E.C.H."/>
            <person name="De La Providencia I."/>
            <person name="Hainaut M."/>
            <person name="Kuo A."/>
            <person name="Kohler A."/>
            <person name="Murat C."/>
            <person name="Tang N."/>
            <person name="Roy S."/>
            <person name="Loubradou J."/>
            <person name="Henrissat B."/>
            <person name="Grigoriev I.V."/>
            <person name="Corradi N."/>
            <person name="Roux C."/>
            <person name="Martin F.M."/>
        </authorList>
    </citation>
    <scope>NUCLEOTIDE SEQUENCE [LARGE SCALE GENOMIC DNA]</scope>
    <source>
        <strain evidence="2 3">DAOM 194757</strain>
    </source>
</reference>
<dbReference type="InterPro" id="IPR011009">
    <property type="entry name" value="Kinase-like_dom_sf"/>
</dbReference>